<sequence>MENKVIVDEAKFKELDGKVVVLTGGANGIGAATVRYLSQAGAKVVFGDYNKDAGENMLGSLSETSTQPVFVQMDASEYGDNIKLFRTALEKYGRIDHAIACAGIIERGKWFDPGLTIETVEQPETTQTIDINFLGVAYFTRIAVVYLKHGRKENEDKSIVLISSAAGFRESPGLFMYQCTKHAVMGLLRATRKIIYERDNIRINAICPAISDTQMTATIIDSFKESKQVINTPDDVAKYIVGLEVAPHMNGKAVYVEGGRGWEIMDGLDRTMPAWLGDEPTKRIREHLEHIKSVSIRNSE</sequence>
<accession>A0ACC3NXF4</accession>
<comment type="caution">
    <text evidence="1">The sequence shown here is derived from an EMBL/GenBank/DDBJ whole genome shotgun (WGS) entry which is preliminary data.</text>
</comment>
<name>A0ACC3NXF4_9PEZI</name>
<organism evidence="1 2">
    <name type="scientific">Vermiconidia calcicola</name>
    <dbReference type="NCBI Taxonomy" id="1690605"/>
    <lineage>
        <taxon>Eukaryota</taxon>
        <taxon>Fungi</taxon>
        <taxon>Dikarya</taxon>
        <taxon>Ascomycota</taxon>
        <taxon>Pezizomycotina</taxon>
        <taxon>Dothideomycetes</taxon>
        <taxon>Dothideomycetidae</taxon>
        <taxon>Mycosphaerellales</taxon>
        <taxon>Extremaceae</taxon>
        <taxon>Vermiconidia</taxon>
    </lineage>
</organism>
<evidence type="ECO:0000313" key="2">
    <source>
        <dbReference type="Proteomes" id="UP001281147"/>
    </source>
</evidence>
<gene>
    <name evidence="1" type="ORF">LTR37_000837</name>
</gene>
<dbReference type="Proteomes" id="UP001281147">
    <property type="component" value="Unassembled WGS sequence"/>
</dbReference>
<reference evidence="1" key="1">
    <citation type="submission" date="2023-07" db="EMBL/GenBank/DDBJ databases">
        <title>Black Yeasts Isolated from many extreme environments.</title>
        <authorList>
            <person name="Coleine C."/>
            <person name="Stajich J.E."/>
            <person name="Selbmann L."/>
        </authorList>
    </citation>
    <scope>NUCLEOTIDE SEQUENCE</scope>
    <source>
        <strain evidence="1">CCFEE 5714</strain>
    </source>
</reference>
<keyword evidence="2" id="KW-1185">Reference proteome</keyword>
<proteinExistence type="predicted"/>
<protein>
    <submittedName>
        <fullName evidence="1">Uncharacterized protein</fullName>
    </submittedName>
</protein>
<dbReference type="EMBL" id="JAUTXU010000004">
    <property type="protein sequence ID" value="KAK3724789.1"/>
    <property type="molecule type" value="Genomic_DNA"/>
</dbReference>
<evidence type="ECO:0000313" key="1">
    <source>
        <dbReference type="EMBL" id="KAK3724789.1"/>
    </source>
</evidence>